<keyword evidence="2 4" id="KW-0081">Bacteriolytic enzyme</keyword>
<dbReference type="SUPFAM" id="SSF55166">
    <property type="entry name" value="Hedgehog/DD-peptidase"/>
    <property type="match status" value="1"/>
</dbReference>
<comment type="catalytic activity">
    <reaction evidence="4">
        <text>Hydrolysis of (1-&gt;4)-beta-linkages between N-acetylmuramic acid and N-acetyl-D-glucosamine residues in a peptidoglycan and between N-acetyl-D-glucosamine residues in chitodextrins.</text>
        <dbReference type="EC" id="3.2.1.17"/>
    </reaction>
</comment>
<feature type="compositionally biased region" description="Acidic residues" evidence="5">
    <location>
        <begin position="351"/>
        <end position="360"/>
    </location>
</feature>
<evidence type="ECO:0000256" key="3">
    <source>
        <dbReference type="ARBA" id="ARBA00023200"/>
    </source>
</evidence>
<dbReference type="InterPro" id="IPR036404">
    <property type="entry name" value="Jacalin-like_lectin_dom_sf"/>
</dbReference>
<comment type="similarity">
    <text evidence="4">Belongs to the glycosyl hydrolase 24 family.</text>
</comment>
<gene>
    <name evidence="7" type="ORF">IQ260_03370</name>
</gene>
<dbReference type="InterPro" id="IPR033907">
    <property type="entry name" value="Endolysin_autolysin"/>
</dbReference>
<feature type="domain" description="Jacalin-type lectin" evidence="6">
    <location>
        <begin position="7"/>
        <end position="151"/>
    </location>
</feature>
<dbReference type="InterPro" id="IPR051018">
    <property type="entry name" value="Bacteriophage_GH24"/>
</dbReference>
<organism evidence="7 8">
    <name type="scientific">Leptolyngbya cf. ectocarpi LEGE 11479</name>
    <dbReference type="NCBI Taxonomy" id="1828722"/>
    <lineage>
        <taxon>Bacteria</taxon>
        <taxon>Bacillati</taxon>
        <taxon>Cyanobacteriota</taxon>
        <taxon>Cyanophyceae</taxon>
        <taxon>Leptolyngbyales</taxon>
        <taxon>Leptolyngbyaceae</taxon>
        <taxon>Leptolyngbya group</taxon>
        <taxon>Leptolyngbya</taxon>
    </lineage>
</organism>
<dbReference type="InterPro" id="IPR009045">
    <property type="entry name" value="Zn_M74/Hedgehog-like"/>
</dbReference>
<protein>
    <recommendedName>
        <fullName evidence="4">Lysozyme</fullName>
        <ecNumber evidence="4">3.2.1.17</ecNumber>
    </recommendedName>
</protein>
<dbReference type="SMART" id="SM00915">
    <property type="entry name" value="Jacalin"/>
    <property type="match status" value="1"/>
</dbReference>
<dbReference type="Gene3D" id="2.100.10.30">
    <property type="entry name" value="Jacalin-like lectin domain"/>
    <property type="match status" value="1"/>
</dbReference>
<keyword evidence="8" id="KW-1185">Reference proteome</keyword>
<dbReference type="InterPro" id="IPR023346">
    <property type="entry name" value="Lysozyme-like_dom_sf"/>
</dbReference>
<keyword evidence="4" id="KW-0378">Hydrolase</keyword>
<dbReference type="InterPro" id="IPR001229">
    <property type="entry name" value="Jacalin-like_lectin_dom"/>
</dbReference>
<dbReference type="GO" id="GO:0042742">
    <property type="term" value="P:defense response to bacterium"/>
    <property type="evidence" value="ECO:0007669"/>
    <property type="project" value="UniProtKB-KW"/>
</dbReference>
<dbReference type="PANTHER" id="PTHR38107">
    <property type="match status" value="1"/>
</dbReference>
<dbReference type="Gene3D" id="3.30.1380.10">
    <property type="match status" value="1"/>
</dbReference>
<keyword evidence="1 4" id="KW-0929">Antimicrobial</keyword>
<keyword evidence="4" id="KW-0326">Glycosidase</keyword>
<dbReference type="InterPro" id="IPR013230">
    <property type="entry name" value="Peptidase_M15A_C"/>
</dbReference>
<dbReference type="Pfam" id="PF01419">
    <property type="entry name" value="Jacalin"/>
    <property type="match status" value="1"/>
</dbReference>
<sequence length="524" mass="58497">MESLNGVWRSLSVGGNGGKEFSDIGWPPQASDRLLARNSTPVEVRVRVGRYLDQIQMVWSKLELATHGGTGSDQASLLLNANEHITNVKLTAPGGRYVGSVELLTNQGRSKLFGTQTGNVVDLAVPPNHQVIGFYGHSGRWVDRLGVIAVPKQGNPTVTPPNNPTVPKPKPPSDRLLDAIPRAGIELIKEFEGFAQALPDGRAKAYADPLRGWEVPTIGYGTTRYPDGVQVREGDTITQPQAEDYLIDHVDKSCRGAMEKIPSWSRMNSNQRGALYSFAYNLGSGFYRGDNFESITRVCDSPELWKDHRWIAAQFVKYRNPGSAVEEGLRRRRLAEADLFCQPVTSSTPNWDDDHDEAGESGDHTPEERLDQIVEDVAGNQPVADRLTPDMSFDTLITPHITYGEFALYDEARRFRDDYQCQTAYELCQFLERCREHFGGNPLVITSGYRPPEVNIRIGGARTSEHLYDYPDKGAVDFYIKGVSVHEVEAWCDQHYPHSVGYGANRGFVHLGMRPGKPHIRWVY</sequence>
<dbReference type="CDD" id="cd00737">
    <property type="entry name" value="lyz_endolysin_autolysin"/>
    <property type="match status" value="1"/>
</dbReference>
<dbReference type="EMBL" id="JADEXP010000015">
    <property type="protein sequence ID" value="MBE9065688.1"/>
    <property type="molecule type" value="Genomic_DNA"/>
</dbReference>
<comment type="caution">
    <text evidence="7">The sequence shown here is derived from an EMBL/GenBank/DDBJ whole genome shotgun (WGS) entry which is preliminary data.</text>
</comment>
<dbReference type="Gene3D" id="1.10.530.40">
    <property type="match status" value="1"/>
</dbReference>
<evidence type="ECO:0000313" key="7">
    <source>
        <dbReference type="EMBL" id="MBE9065688.1"/>
    </source>
</evidence>
<evidence type="ECO:0000256" key="4">
    <source>
        <dbReference type="RuleBase" id="RU003788"/>
    </source>
</evidence>
<evidence type="ECO:0000313" key="8">
    <source>
        <dbReference type="Proteomes" id="UP000615026"/>
    </source>
</evidence>
<dbReference type="Proteomes" id="UP000615026">
    <property type="component" value="Unassembled WGS sequence"/>
</dbReference>
<dbReference type="SUPFAM" id="SSF53955">
    <property type="entry name" value="Lysozyme-like"/>
    <property type="match status" value="1"/>
</dbReference>
<evidence type="ECO:0000259" key="6">
    <source>
        <dbReference type="PROSITE" id="PS51752"/>
    </source>
</evidence>
<dbReference type="GO" id="GO:0009253">
    <property type="term" value="P:peptidoglycan catabolic process"/>
    <property type="evidence" value="ECO:0007669"/>
    <property type="project" value="InterPro"/>
</dbReference>
<evidence type="ECO:0000256" key="5">
    <source>
        <dbReference type="SAM" id="MobiDB-lite"/>
    </source>
</evidence>
<dbReference type="AlphaFoldDB" id="A0A928X269"/>
<dbReference type="Pfam" id="PF00959">
    <property type="entry name" value="Phage_lysozyme"/>
    <property type="match status" value="1"/>
</dbReference>
<dbReference type="GO" id="GO:0016998">
    <property type="term" value="P:cell wall macromolecule catabolic process"/>
    <property type="evidence" value="ECO:0007669"/>
    <property type="project" value="InterPro"/>
</dbReference>
<evidence type="ECO:0000256" key="2">
    <source>
        <dbReference type="ARBA" id="ARBA00022638"/>
    </source>
</evidence>
<evidence type="ECO:0000256" key="1">
    <source>
        <dbReference type="ARBA" id="ARBA00022529"/>
    </source>
</evidence>
<proteinExistence type="inferred from homology"/>
<name>A0A928X269_LEPEC</name>
<dbReference type="SUPFAM" id="SSF51101">
    <property type="entry name" value="Mannose-binding lectins"/>
    <property type="match status" value="1"/>
</dbReference>
<dbReference type="InterPro" id="IPR002196">
    <property type="entry name" value="Glyco_hydro_24"/>
</dbReference>
<keyword evidence="3" id="KW-1035">Host cytoplasm</keyword>
<reference evidence="7" key="1">
    <citation type="submission" date="2020-10" db="EMBL/GenBank/DDBJ databases">
        <authorList>
            <person name="Castelo-Branco R."/>
            <person name="Eusebio N."/>
            <person name="Adriana R."/>
            <person name="Vieira A."/>
            <person name="Brugerolle De Fraissinette N."/>
            <person name="Rezende De Castro R."/>
            <person name="Schneider M.P."/>
            <person name="Vasconcelos V."/>
            <person name="Leao P.N."/>
        </authorList>
    </citation>
    <scope>NUCLEOTIDE SEQUENCE</scope>
    <source>
        <strain evidence="7">LEGE 11479</strain>
    </source>
</reference>
<accession>A0A928X269</accession>
<feature type="region of interest" description="Disordered" evidence="5">
    <location>
        <begin position="345"/>
        <end position="365"/>
    </location>
</feature>
<dbReference type="PROSITE" id="PS51752">
    <property type="entry name" value="JACALIN_LECTIN"/>
    <property type="match status" value="1"/>
</dbReference>
<dbReference type="InterPro" id="IPR023347">
    <property type="entry name" value="Lysozyme_dom_sf"/>
</dbReference>
<dbReference type="EC" id="3.2.1.17" evidence="4"/>
<feature type="region of interest" description="Disordered" evidence="5">
    <location>
        <begin position="152"/>
        <end position="174"/>
    </location>
</feature>
<dbReference type="RefSeq" id="WP_193990845.1">
    <property type="nucleotide sequence ID" value="NZ_JADEXP010000015.1"/>
</dbReference>
<dbReference type="GO" id="GO:0031640">
    <property type="term" value="P:killing of cells of another organism"/>
    <property type="evidence" value="ECO:0007669"/>
    <property type="project" value="UniProtKB-KW"/>
</dbReference>
<feature type="compositionally biased region" description="Pro residues" evidence="5">
    <location>
        <begin position="158"/>
        <end position="170"/>
    </location>
</feature>
<dbReference type="PANTHER" id="PTHR38107:SF3">
    <property type="entry name" value="LYSOZYME RRRD-RELATED"/>
    <property type="match status" value="1"/>
</dbReference>
<dbReference type="GO" id="GO:0003796">
    <property type="term" value="F:lysozyme activity"/>
    <property type="evidence" value="ECO:0007669"/>
    <property type="project" value="UniProtKB-EC"/>
</dbReference>
<dbReference type="Pfam" id="PF08291">
    <property type="entry name" value="Peptidase_M15_3"/>
    <property type="match status" value="1"/>
</dbReference>